<keyword evidence="3" id="KW-1185">Reference proteome</keyword>
<evidence type="ECO:0000313" key="2">
    <source>
        <dbReference type="EMBL" id="BCU68756.1"/>
    </source>
</evidence>
<protein>
    <submittedName>
        <fullName evidence="2">PIN domain nuclease</fullName>
    </submittedName>
</protein>
<dbReference type="KEGG" id="csty:KN1_00530"/>
<dbReference type="GeneID" id="66161809"/>
<dbReference type="InterPro" id="IPR029060">
    <property type="entry name" value="PIN-like_dom_sf"/>
</dbReference>
<dbReference type="SUPFAM" id="SSF88723">
    <property type="entry name" value="PIN domain-like"/>
    <property type="match status" value="1"/>
</dbReference>
<accession>A0A8D5U3L9</accession>
<dbReference type="AlphaFoldDB" id="A0A8D5U3L9"/>
<dbReference type="InterPro" id="IPR002716">
    <property type="entry name" value="PIN_dom"/>
</dbReference>
<dbReference type="RefSeq" id="WP_221288621.1">
    <property type="nucleotide sequence ID" value="NZ_AP024597.1"/>
</dbReference>
<dbReference type="Pfam" id="PF01850">
    <property type="entry name" value="PIN"/>
    <property type="match status" value="1"/>
</dbReference>
<dbReference type="EMBL" id="AP024597">
    <property type="protein sequence ID" value="BCU68756.1"/>
    <property type="molecule type" value="Genomic_DNA"/>
</dbReference>
<evidence type="ECO:0000259" key="1">
    <source>
        <dbReference type="Pfam" id="PF01850"/>
    </source>
</evidence>
<evidence type="ECO:0000313" key="3">
    <source>
        <dbReference type="Proteomes" id="UP000825123"/>
    </source>
</evidence>
<reference evidence="2 3" key="1">
    <citation type="submission" date="2021-04" db="EMBL/GenBank/DDBJ databases">
        <title>Complete genome sequence of Stygiolobus sp. KN-1.</title>
        <authorList>
            <person name="Nakamura K."/>
            <person name="Sakai H."/>
            <person name="Kurosawa N."/>
        </authorList>
    </citation>
    <scope>NUCLEOTIDE SEQUENCE [LARGE SCALE GENOMIC DNA]</scope>
    <source>
        <strain evidence="2 3">KN-1</strain>
    </source>
</reference>
<gene>
    <name evidence="2" type="ORF">KN1_00530</name>
</gene>
<dbReference type="Proteomes" id="UP000825123">
    <property type="component" value="Chromosome"/>
</dbReference>
<organism evidence="2 3">
    <name type="scientific">Stygiolobus caldivivus</name>
    <dbReference type="NCBI Taxonomy" id="2824673"/>
    <lineage>
        <taxon>Archaea</taxon>
        <taxon>Thermoproteota</taxon>
        <taxon>Thermoprotei</taxon>
        <taxon>Sulfolobales</taxon>
        <taxon>Sulfolobaceae</taxon>
        <taxon>Stygiolobus</taxon>
    </lineage>
</organism>
<feature type="domain" description="PIN" evidence="1">
    <location>
        <begin position="6"/>
        <end position="120"/>
    </location>
</feature>
<sequence>MSDPHYVDTNVILSLVEEDPNYEKAIRIRDIRNLVTGEVTVLELNSFYSRKLKDEIKAKAAALYSLKFSDVRVTEVDWNRLLRKSEELSLRLQLKTLDILQISSATLIGAPYFLTFDKDILGKKELVKMYTGIEVNELSKLG</sequence>
<name>A0A8D5U3L9_9CREN</name>
<proteinExistence type="predicted"/>
<dbReference type="Gene3D" id="3.40.50.1010">
    <property type="entry name" value="5'-nuclease"/>
    <property type="match status" value="1"/>
</dbReference>